<organism evidence="1 2">
    <name type="scientific">Paenibacillus rhizosphaerae</name>
    <dbReference type="NCBI Taxonomy" id="297318"/>
    <lineage>
        <taxon>Bacteria</taxon>
        <taxon>Bacillati</taxon>
        <taxon>Bacillota</taxon>
        <taxon>Bacilli</taxon>
        <taxon>Bacillales</taxon>
        <taxon>Paenibacillaceae</taxon>
        <taxon>Paenibacillus</taxon>
    </lineage>
</organism>
<reference evidence="1 2" key="1">
    <citation type="submission" date="2020-08" db="EMBL/GenBank/DDBJ databases">
        <title>Genomic Encyclopedia of Type Strains, Phase III (KMG-III): the genomes of soil and plant-associated and newly described type strains.</title>
        <authorList>
            <person name="Whitman W."/>
        </authorList>
    </citation>
    <scope>NUCLEOTIDE SEQUENCE [LARGE SCALE GENOMIC DNA]</scope>
    <source>
        <strain evidence="1 2">CECT 5831</strain>
    </source>
</reference>
<protein>
    <recommendedName>
        <fullName evidence="3">Fur-regulated basic protein FbpA</fullName>
    </recommendedName>
</protein>
<gene>
    <name evidence="1" type="ORF">FHS19_005410</name>
</gene>
<dbReference type="Proteomes" id="UP000517523">
    <property type="component" value="Unassembled WGS sequence"/>
</dbReference>
<dbReference type="EMBL" id="JACHXJ010000005">
    <property type="protein sequence ID" value="MBB3130691.1"/>
    <property type="molecule type" value="Genomic_DNA"/>
</dbReference>
<evidence type="ECO:0000313" key="2">
    <source>
        <dbReference type="Proteomes" id="UP000517523"/>
    </source>
</evidence>
<accession>A0A839TW06</accession>
<sequence length="56" mass="6948">MKDYRELYIQGILDIAEEHGLDYTREQLDPMPEDELIALRDRLRMKYENIHFKRYC</sequence>
<evidence type="ECO:0008006" key="3">
    <source>
        <dbReference type="Google" id="ProtNLM"/>
    </source>
</evidence>
<name>A0A839TW06_9BACL</name>
<comment type="caution">
    <text evidence="1">The sequence shown here is derived from an EMBL/GenBank/DDBJ whole genome shotgun (WGS) entry which is preliminary data.</text>
</comment>
<evidence type="ECO:0000313" key="1">
    <source>
        <dbReference type="EMBL" id="MBB3130691.1"/>
    </source>
</evidence>
<dbReference type="RefSeq" id="WP_183584792.1">
    <property type="nucleotide sequence ID" value="NZ_JACHXJ010000005.1"/>
</dbReference>
<proteinExistence type="predicted"/>
<dbReference type="AlphaFoldDB" id="A0A839TW06"/>